<dbReference type="InterPro" id="IPR029045">
    <property type="entry name" value="ClpP/crotonase-like_dom_sf"/>
</dbReference>
<proteinExistence type="inferred from homology"/>
<protein>
    <submittedName>
        <fullName evidence="3">Enoyl-CoA hydratase/isomerase family protein</fullName>
    </submittedName>
</protein>
<feature type="compositionally biased region" description="Basic and acidic residues" evidence="2">
    <location>
        <begin position="231"/>
        <end position="241"/>
    </location>
</feature>
<sequence length="260" mass="27626">MPYAKLTYEVTDNVASIRLNDPARLNAIGPAMGRELLDAIGRASREARAIVLSGEGRAFCSGADLGDEWLDMADPVRDAGAYLDGVFNPIVHAMRDAPVPMITAVRGAAAGVGCGIALAGDLILASETGYFYQAFSRVGLSPDGGSSYLLTRAIGRPRAMELMLLGDRLPAAKAFDWGLINRVVADDALDGEAMAMAHDLANGPASIAVIKRVAWAALDSSFETALSNERAGQRDAGRTEDFAEGIRAFQERRPPRFTGR</sequence>
<reference evidence="3 4" key="1">
    <citation type="submission" date="2020-07" db="EMBL/GenBank/DDBJ databases">
        <authorList>
            <person name="Sun Q."/>
        </authorList>
    </citation>
    <scope>NUCLEOTIDE SEQUENCE [LARGE SCALE GENOMIC DNA]</scope>
    <source>
        <strain evidence="3 4">CGMCC 1.13654</strain>
    </source>
</reference>
<dbReference type="Proteomes" id="UP000570166">
    <property type="component" value="Unassembled WGS sequence"/>
</dbReference>
<dbReference type="RefSeq" id="WP_160363558.1">
    <property type="nucleotide sequence ID" value="NZ_JACEIB010000003.1"/>
</dbReference>
<accession>A0A838L5M2</accession>
<dbReference type="AlphaFoldDB" id="A0A838L5M2"/>
<name>A0A838L5M2_9SPHN</name>
<evidence type="ECO:0000313" key="3">
    <source>
        <dbReference type="EMBL" id="MBA2933759.1"/>
    </source>
</evidence>
<dbReference type="GO" id="GO:0016853">
    <property type="term" value="F:isomerase activity"/>
    <property type="evidence" value="ECO:0007669"/>
    <property type="project" value="UniProtKB-KW"/>
</dbReference>
<keyword evidence="4" id="KW-1185">Reference proteome</keyword>
<dbReference type="Pfam" id="PF00378">
    <property type="entry name" value="ECH_1"/>
    <property type="match status" value="1"/>
</dbReference>
<dbReference type="Gene3D" id="3.90.226.10">
    <property type="entry name" value="2-enoyl-CoA Hydratase, Chain A, domain 1"/>
    <property type="match status" value="1"/>
</dbReference>
<dbReference type="Gene3D" id="1.10.12.10">
    <property type="entry name" value="Lyase 2-enoyl-coa Hydratase, Chain A, domain 2"/>
    <property type="match status" value="1"/>
</dbReference>
<keyword evidence="3" id="KW-0413">Isomerase</keyword>
<comment type="similarity">
    <text evidence="1">Belongs to the enoyl-CoA hydratase/isomerase family.</text>
</comment>
<evidence type="ECO:0000313" key="4">
    <source>
        <dbReference type="Proteomes" id="UP000570166"/>
    </source>
</evidence>
<gene>
    <name evidence="3" type="ORF">HZF05_06560</name>
</gene>
<dbReference type="InterPro" id="IPR014748">
    <property type="entry name" value="Enoyl-CoA_hydra_C"/>
</dbReference>
<dbReference type="SUPFAM" id="SSF52096">
    <property type="entry name" value="ClpP/crotonase"/>
    <property type="match status" value="1"/>
</dbReference>
<dbReference type="PANTHER" id="PTHR43459:SF1">
    <property type="entry name" value="EG:BACN32G11.4 PROTEIN"/>
    <property type="match status" value="1"/>
</dbReference>
<dbReference type="CDD" id="cd06558">
    <property type="entry name" value="crotonase-like"/>
    <property type="match status" value="1"/>
</dbReference>
<evidence type="ECO:0000256" key="2">
    <source>
        <dbReference type="SAM" id="MobiDB-lite"/>
    </source>
</evidence>
<evidence type="ECO:0000256" key="1">
    <source>
        <dbReference type="ARBA" id="ARBA00005254"/>
    </source>
</evidence>
<dbReference type="EMBL" id="JACEIB010000003">
    <property type="protein sequence ID" value="MBA2933759.1"/>
    <property type="molecule type" value="Genomic_DNA"/>
</dbReference>
<comment type="caution">
    <text evidence="3">The sequence shown here is derived from an EMBL/GenBank/DDBJ whole genome shotgun (WGS) entry which is preliminary data.</text>
</comment>
<dbReference type="PANTHER" id="PTHR43459">
    <property type="entry name" value="ENOYL-COA HYDRATASE"/>
    <property type="match status" value="1"/>
</dbReference>
<organism evidence="3 4">
    <name type="scientific">Sphingomonas chungangi</name>
    <dbReference type="NCBI Taxonomy" id="2683589"/>
    <lineage>
        <taxon>Bacteria</taxon>
        <taxon>Pseudomonadati</taxon>
        <taxon>Pseudomonadota</taxon>
        <taxon>Alphaproteobacteria</taxon>
        <taxon>Sphingomonadales</taxon>
        <taxon>Sphingomonadaceae</taxon>
        <taxon>Sphingomonas</taxon>
    </lineage>
</organism>
<feature type="region of interest" description="Disordered" evidence="2">
    <location>
        <begin position="228"/>
        <end position="260"/>
    </location>
</feature>
<dbReference type="InterPro" id="IPR001753">
    <property type="entry name" value="Enoyl-CoA_hydra/iso"/>
</dbReference>